<accession>A0ABV7H3W9</accession>
<keyword evidence="7" id="KW-1185">Reference proteome</keyword>
<evidence type="ECO:0000256" key="3">
    <source>
        <dbReference type="ARBA" id="ARBA00023027"/>
    </source>
</evidence>
<gene>
    <name evidence="6" type="ORF">ACFOEN_06535</name>
</gene>
<feature type="domain" description="Deacetylase sirtuin-type" evidence="5">
    <location>
        <begin position="1"/>
        <end position="281"/>
    </location>
</feature>
<evidence type="ECO:0000313" key="6">
    <source>
        <dbReference type="EMBL" id="MFC3147293.1"/>
    </source>
</evidence>
<evidence type="ECO:0000313" key="7">
    <source>
        <dbReference type="Proteomes" id="UP001595556"/>
    </source>
</evidence>
<sequence>MPARDQALNQAAHLINQADALVIAAGAGMGVDSGLPDFRGTQGFWRAYPALERAGLHFEDIACPDTFRTDPALAWGFYGHRLQLYRATRPHAGFEILRRWAAGKPFGVRVYTSNVDGAFQRAGFADTEVEECHGSIHHMQCLDACTAAIWPADDFVPEVDTTACRLLNAPPRCPHCGALARPNVLMFGDPDWVPDRSVQQSRRTAAWLAQVQRPVVVEIGAGTAIPSVRMFTERLRWQHGARLVRINLREPAVKDAADVGLGLGALEALNALATQVTTLDG</sequence>
<dbReference type="InterPro" id="IPR003000">
    <property type="entry name" value="Sirtuin"/>
</dbReference>
<evidence type="ECO:0000256" key="4">
    <source>
        <dbReference type="PROSITE-ProRule" id="PRU00236"/>
    </source>
</evidence>
<dbReference type="EC" id="2.3.1.286" evidence="1"/>
<dbReference type="EMBL" id="JBHRTI010000003">
    <property type="protein sequence ID" value="MFC3147293.1"/>
    <property type="molecule type" value="Genomic_DNA"/>
</dbReference>
<organism evidence="6 7">
    <name type="scientific">Piscinibacterium candidicorallinum</name>
    <dbReference type="NCBI Taxonomy" id="1793872"/>
    <lineage>
        <taxon>Bacteria</taxon>
        <taxon>Pseudomonadati</taxon>
        <taxon>Pseudomonadota</taxon>
        <taxon>Betaproteobacteria</taxon>
        <taxon>Burkholderiales</taxon>
        <taxon>Piscinibacterium</taxon>
    </lineage>
</organism>
<dbReference type="RefSeq" id="WP_377302183.1">
    <property type="nucleotide sequence ID" value="NZ_CP180191.1"/>
</dbReference>
<reference evidence="7" key="1">
    <citation type="journal article" date="2019" name="Int. J. Syst. Evol. Microbiol.">
        <title>The Global Catalogue of Microorganisms (GCM) 10K type strain sequencing project: providing services to taxonomists for standard genome sequencing and annotation.</title>
        <authorList>
            <consortium name="The Broad Institute Genomics Platform"/>
            <consortium name="The Broad Institute Genome Sequencing Center for Infectious Disease"/>
            <person name="Wu L."/>
            <person name="Ma J."/>
        </authorList>
    </citation>
    <scope>NUCLEOTIDE SEQUENCE [LARGE SCALE GENOMIC DNA]</scope>
    <source>
        <strain evidence="7">KCTC 52168</strain>
    </source>
</reference>
<dbReference type="InterPro" id="IPR050134">
    <property type="entry name" value="NAD-dep_sirtuin_deacylases"/>
</dbReference>
<dbReference type="Gene3D" id="3.40.50.1220">
    <property type="entry name" value="TPP-binding domain"/>
    <property type="match status" value="1"/>
</dbReference>
<dbReference type="PANTHER" id="PTHR11085:SF4">
    <property type="entry name" value="NAD-DEPENDENT PROTEIN DEACYLASE"/>
    <property type="match status" value="1"/>
</dbReference>
<dbReference type="PANTHER" id="PTHR11085">
    <property type="entry name" value="NAD-DEPENDENT PROTEIN DEACYLASE SIRTUIN-5, MITOCHONDRIAL-RELATED"/>
    <property type="match status" value="1"/>
</dbReference>
<comment type="caution">
    <text evidence="6">The sequence shown here is derived from an EMBL/GenBank/DDBJ whole genome shotgun (WGS) entry which is preliminary data.</text>
</comment>
<evidence type="ECO:0000259" key="5">
    <source>
        <dbReference type="PROSITE" id="PS50305"/>
    </source>
</evidence>
<evidence type="ECO:0000256" key="2">
    <source>
        <dbReference type="ARBA" id="ARBA00022679"/>
    </source>
</evidence>
<dbReference type="PROSITE" id="PS50305">
    <property type="entry name" value="SIRTUIN"/>
    <property type="match status" value="1"/>
</dbReference>
<dbReference type="SUPFAM" id="SSF52467">
    <property type="entry name" value="DHS-like NAD/FAD-binding domain"/>
    <property type="match status" value="1"/>
</dbReference>
<keyword evidence="3" id="KW-0520">NAD</keyword>
<dbReference type="InterPro" id="IPR026590">
    <property type="entry name" value="Ssirtuin_cat_dom"/>
</dbReference>
<keyword evidence="2" id="KW-0808">Transferase</keyword>
<protein>
    <recommendedName>
        <fullName evidence="1">protein acetyllysine N-acetyltransferase</fullName>
        <ecNumber evidence="1">2.3.1.286</ecNumber>
    </recommendedName>
</protein>
<comment type="caution">
    <text evidence="4">Lacks conserved residue(s) required for the propagation of feature annotation.</text>
</comment>
<dbReference type="InterPro" id="IPR026591">
    <property type="entry name" value="Sirtuin_cat_small_dom_sf"/>
</dbReference>
<dbReference type="InterPro" id="IPR029035">
    <property type="entry name" value="DHS-like_NAD/FAD-binding_dom"/>
</dbReference>
<dbReference type="Proteomes" id="UP001595556">
    <property type="component" value="Unassembled WGS sequence"/>
</dbReference>
<evidence type="ECO:0000256" key="1">
    <source>
        <dbReference type="ARBA" id="ARBA00012928"/>
    </source>
</evidence>
<proteinExistence type="predicted"/>
<name>A0ABV7H3W9_9BURK</name>
<dbReference type="Pfam" id="PF02146">
    <property type="entry name" value="SIR2"/>
    <property type="match status" value="1"/>
</dbReference>
<dbReference type="Gene3D" id="3.30.1600.10">
    <property type="entry name" value="SIR2/SIRT2 'Small Domain"/>
    <property type="match status" value="1"/>
</dbReference>